<dbReference type="eggNOG" id="COG3505">
    <property type="taxonomic scope" value="Bacteria"/>
</dbReference>
<evidence type="ECO:0000256" key="5">
    <source>
        <dbReference type="ARBA" id="ARBA00022989"/>
    </source>
</evidence>
<protein>
    <submittedName>
        <fullName evidence="9">TRAG family protein</fullName>
    </submittedName>
</protein>
<reference evidence="9 10" key="2">
    <citation type="journal article" date="2011" name="Stand. Genomic Sci.">
        <title>Complete genome sequence of Mahella australiensis type strain (50-1 BON).</title>
        <authorList>
            <person name="Sikorski J."/>
            <person name="Teshima H."/>
            <person name="Nolan M."/>
            <person name="Lucas S."/>
            <person name="Hammon N."/>
            <person name="Deshpande S."/>
            <person name="Cheng J.F."/>
            <person name="Pitluck S."/>
            <person name="Liolios K."/>
            <person name="Pagani I."/>
            <person name="Ivanova N."/>
            <person name="Huntemann M."/>
            <person name="Mavromatis K."/>
            <person name="Ovchinikova G."/>
            <person name="Pati A."/>
            <person name="Tapia R."/>
            <person name="Han C."/>
            <person name="Goodwin L."/>
            <person name="Chen A."/>
            <person name="Palaniappan K."/>
            <person name="Land M."/>
            <person name="Hauser L."/>
            <person name="Ngatchou-Djao O.D."/>
            <person name="Rohde M."/>
            <person name="Pukall R."/>
            <person name="Spring S."/>
            <person name="Abt B."/>
            <person name="Goker M."/>
            <person name="Detter J.C."/>
            <person name="Woyke T."/>
            <person name="Bristow J."/>
            <person name="Markowitz V."/>
            <person name="Hugenholtz P."/>
            <person name="Eisen J.A."/>
            <person name="Kyrpides N.C."/>
            <person name="Klenk H.P."/>
            <person name="Lapidus A."/>
        </authorList>
    </citation>
    <scope>NUCLEOTIDE SEQUENCE [LARGE SCALE GENOMIC DNA]</scope>
    <source>
        <strain evidence="10">DSM 15567 / CIP 107919 / 50-1 BON</strain>
    </source>
</reference>
<feature type="transmembrane region" description="Helical" evidence="8">
    <location>
        <begin position="9"/>
        <end position="28"/>
    </location>
</feature>
<dbReference type="InterPro" id="IPR003688">
    <property type="entry name" value="TraG/VirD4"/>
</dbReference>
<dbReference type="NCBIfam" id="NF045973">
    <property type="entry name" value="conju_CD1115"/>
    <property type="match status" value="1"/>
</dbReference>
<keyword evidence="5 8" id="KW-1133">Transmembrane helix</keyword>
<dbReference type="AlphaFoldDB" id="F3ZY10"/>
<dbReference type="OrthoDB" id="9766496at2"/>
<dbReference type="STRING" id="697281.Mahau_2560"/>
<dbReference type="PANTHER" id="PTHR37937">
    <property type="entry name" value="CONJUGATIVE TRANSFER: DNA TRANSPORT"/>
    <property type="match status" value="1"/>
</dbReference>
<dbReference type="CDD" id="cd01127">
    <property type="entry name" value="TrwB_TraG_TraD_VirD4"/>
    <property type="match status" value="1"/>
</dbReference>
<comment type="similarity">
    <text evidence="2">Belongs to the VirD4/TraG family.</text>
</comment>
<evidence type="ECO:0000313" key="9">
    <source>
        <dbReference type="EMBL" id="AEE97706.1"/>
    </source>
</evidence>
<reference evidence="10" key="1">
    <citation type="submission" date="2010-11" db="EMBL/GenBank/DDBJ databases">
        <title>The complete genome of Mahella australiensis DSM 15567.</title>
        <authorList>
            <consortium name="US DOE Joint Genome Institute (JGI-PGF)"/>
            <person name="Lucas S."/>
            <person name="Copeland A."/>
            <person name="Lapidus A."/>
            <person name="Bruce D."/>
            <person name="Goodwin L."/>
            <person name="Pitluck S."/>
            <person name="Kyrpides N."/>
            <person name="Mavromatis K."/>
            <person name="Pagani I."/>
            <person name="Ivanova N."/>
            <person name="Teshima H."/>
            <person name="Brettin T."/>
            <person name="Detter J.C."/>
            <person name="Han C."/>
            <person name="Tapia R."/>
            <person name="Land M."/>
            <person name="Hauser L."/>
            <person name="Markowitz V."/>
            <person name="Cheng J.-F."/>
            <person name="Hugenholtz P."/>
            <person name="Woyke T."/>
            <person name="Wu D."/>
            <person name="Spring S."/>
            <person name="Pukall R."/>
            <person name="Steenblock K."/>
            <person name="Schneider S."/>
            <person name="Klenk H.-P."/>
            <person name="Eisen J.A."/>
        </authorList>
    </citation>
    <scope>NUCLEOTIDE SEQUENCE [LARGE SCALE GENOMIC DNA]</scope>
    <source>
        <strain evidence="10">DSM 15567 / CIP 107919 / 50-1 BON</strain>
    </source>
</reference>
<keyword evidence="4 8" id="KW-0812">Transmembrane</keyword>
<evidence type="ECO:0000256" key="8">
    <source>
        <dbReference type="SAM" id="Phobius"/>
    </source>
</evidence>
<dbReference type="EMBL" id="CP002360">
    <property type="protein sequence ID" value="AEE97706.1"/>
    <property type="molecule type" value="Genomic_DNA"/>
</dbReference>
<accession>F3ZY10</accession>
<comment type="subcellular location">
    <subcellularLocation>
        <location evidence="1">Cell membrane</location>
        <topology evidence="1">Multi-pass membrane protein</topology>
    </subcellularLocation>
</comment>
<dbReference type="InterPro" id="IPR027417">
    <property type="entry name" value="P-loop_NTPase"/>
</dbReference>
<evidence type="ECO:0000256" key="1">
    <source>
        <dbReference type="ARBA" id="ARBA00004651"/>
    </source>
</evidence>
<evidence type="ECO:0000256" key="6">
    <source>
        <dbReference type="ARBA" id="ARBA00023136"/>
    </source>
</evidence>
<dbReference type="GO" id="GO:0005886">
    <property type="term" value="C:plasma membrane"/>
    <property type="evidence" value="ECO:0007669"/>
    <property type="project" value="UniProtKB-SubCell"/>
</dbReference>
<keyword evidence="3" id="KW-1003">Cell membrane</keyword>
<proteinExistence type="inferred from homology"/>
<evidence type="ECO:0000256" key="3">
    <source>
        <dbReference type="ARBA" id="ARBA00022475"/>
    </source>
</evidence>
<dbReference type="Proteomes" id="UP000008457">
    <property type="component" value="Chromosome"/>
</dbReference>
<evidence type="ECO:0000256" key="7">
    <source>
        <dbReference type="SAM" id="MobiDB-lite"/>
    </source>
</evidence>
<keyword evidence="10" id="KW-1185">Reference proteome</keyword>
<evidence type="ECO:0000313" key="10">
    <source>
        <dbReference type="Proteomes" id="UP000008457"/>
    </source>
</evidence>
<dbReference type="SUPFAM" id="SSF52540">
    <property type="entry name" value="P-loop containing nucleoside triphosphate hydrolases"/>
    <property type="match status" value="1"/>
</dbReference>
<dbReference type="Gene3D" id="3.40.50.300">
    <property type="entry name" value="P-loop containing nucleotide triphosphate hydrolases"/>
    <property type="match status" value="2"/>
</dbReference>
<evidence type="ECO:0000256" key="2">
    <source>
        <dbReference type="ARBA" id="ARBA00008806"/>
    </source>
</evidence>
<dbReference type="PANTHER" id="PTHR37937:SF1">
    <property type="entry name" value="CONJUGATIVE TRANSFER: DNA TRANSPORT"/>
    <property type="match status" value="1"/>
</dbReference>
<dbReference type="Gene3D" id="1.10.8.80">
    <property type="entry name" value="Magnesium chelatase subunit I, C-Terminal domain"/>
    <property type="match status" value="1"/>
</dbReference>
<feature type="transmembrane region" description="Helical" evidence="8">
    <location>
        <begin position="75"/>
        <end position="96"/>
    </location>
</feature>
<dbReference type="KEGG" id="mas:Mahau_2560"/>
<dbReference type="HOGENOM" id="CLU_015347_5_1_9"/>
<gene>
    <name evidence="9" type="ordered locus">Mahau_2560</name>
</gene>
<evidence type="ECO:0000256" key="4">
    <source>
        <dbReference type="ARBA" id="ARBA00022692"/>
    </source>
</evidence>
<organism evidence="9 10">
    <name type="scientific">Mahella australiensis (strain DSM 15567 / CIP 107919 / 50-1 BON)</name>
    <dbReference type="NCBI Taxonomy" id="697281"/>
    <lineage>
        <taxon>Bacteria</taxon>
        <taxon>Bacillati</taxon>
        <taxon>Bacillota</taxon>
        <taxon>Clostridia</taxon>
        <taxon>Thermoanaerobacterales</taxon>
        <taxon>Thermoanaerobacterales Family IV. Incertae Sedis</taxon>
        <taxon>Mahella</taxon>
    </lineage>
</organism>
<sequence>MGEINYKKVWLIGLGIAAYLFISIWLLVPLIEGYNILKEASAEAPGGKLPDLSYVMTLYKDPFLCLAVLVEDRLYVPWLIISLGILGGIGIMAYSYRDKNGIEYLPEVGTHGTAGFMTKSEAEKILNLGRPNGIIFGTLDGRPVSLPDTTYLNRHVAVFGASGSMKSRAYVRTNILQLAHCGHSMVITDPKGELLRDTGNFLRQSGYNVKAFNLVAMTCSDRWNPIAEVTDDTDAQTFTEVVIANTKMPGTKGSDPFWDRAEQNLLKALVMYVVREMPIRDRHLASVYGMLAAADPKQLNKIFEKLPTAHPAKMPYNIYAQANDKVRTGVVIGLGTRLQVFQNKLVQRLTDTSDMDITLPGKKKCAYFAVFPDTDSTYDFLAGLFFSFLFMKLTRYADAKGGQGEQEVYFLLDEFPNIGSIPDFTKKISTMRSRGLHASIIFQNIAQLKNRYPNDAWQEIIGNCDSRLFLGATDVMTSQFVADLLGKSTVRTINTRKKAGLEGMFDFGDISYGTSQRNLLNADEILRLPPEKAILSLRGQRPLLLDKMDYTKHPLAKKLVPQQATEKEWACDNTPVSESPAMLDAGSGHENNKFW</sequence>
<dbReference type="Pfam" id="PF02534">
    <property type="entry name" value="T4SS-DNA_transf"/>
    <property type="match status" value="1"/>
</dbReference>
<feature type="region of interest" description="Disordered" evidence="7">
    <location>
        <begin position="575"/>
        <end position="595"/>
    </location>
</feature>
<keyword evidence="6 8" id="KW-0472">Membrane</keyword>
<name>F3ZY10_MAHA5</name>
<dbReference type="InterPro" id="IPR051539">
    <property type="entry name" value="T4SS-coupling_protein"/>
</dbReference>
<dbReference type="RefSeq" id="WP_013782129.1">
    <property type="nucleotide sequence ID" value="NC_015520.1"/>
</dbReference>